<dbReference type="Pfam" id="PF25148">
    <property type="entry name" value="DUF7824"/>
    <property type="match status" value="1"/>
</dbReference>
<evidence type="ECO:0000313" key="2">
    <source>
        <dbReference type="EMBL" id="WLQ32477.1"/>
    </source>
</evidence>
<evidence type="ECO:0000259" key="1">
    <source>
        <dbReference type="Pfam" id="PF25148"/>
    </source>
</evidence>
<name>A0ABY9HD87_9ACTN</name>
<feature type="domain" description="DUF7824" evidence="1">
    <location>
        <begin position="528"/>
        <end position="617"/>
    </location>
</feature>
<proteinExistence type="predicted"/>
<dbReference type="EMBL" id="CP120997">
    <property type="protein sequence ID" value="WLQ32477.1"/>
    <property type="molecule type" value="Genomic_DNA"/>
</dbReference>
<dbReference type="Proteomes" id="UP001239522">
    <property type="component" value="Chromosome"/>
</dbReference>
<sequence length="886" mass="95633">MNTLMDAVREGRLDDIRPLLARLDRGERRAALDELKVLRKEARGWSWGERTRVRKAVLVAGAACHNGAAGCAAWLGARDMRDWTHSPYPWVLEVLGDRDPAWLADLARRLAARAVESDAEYRLVVELSRRADCPLPASDGMVRAWAERVNGTTWRSEPRVPLVDALRADTHLDVLVPHLLTMPELPSAVAWVDSRSPAGYWPAALTALAARGVLDRGTLLDSCVTRLLRGGKPIDLRFCLLVLRGLEPTAQEEAERAADWMAMAADAPSTVAGHAQEVLARLDTQGALSLRQLAEVSGAVLFRTEKKLVRAQLVHLGKVLRRDPSTADELLPVIAEVFAHPDTDTQERALKLVARALPAASPAVREEAALMASRLGPMQRRSALAVFGELPSVESAGGAYEEILPPPPVPRRLGPAPVSLAELTEEVVALLRSAPDDVTAFERALDGLIRCAHTGRKELAEALEGALGGQWWASLPRDEVDRRMSRDHDDLHIVTASLLGRISQRAVRDGQAGRSAAGSCCHAALDGILYARLWEAAAEIRTGRLPHLLATPTWDTGTIDAPELVERLRRYQALGVTAAPVDFAQALLRVRRTGEEEAAAQAAALGTAEGDRLAAWLREDEPVAAVVPRPVATDVPVARDWLRQTVTEVRRRLLATRENRVVQQRFPRAFHWLGRPHSPRNQRCYHWDVWSPRWIATLPEDGETLAAWLLPSVTTCVEEQRGGGRLLPALAEAGGPAAGATHLALGYGLGARYAEDRLAAVDALLVLAARGRLDAELLGSELTALLEDEAVKAGRLADAARTAADTGAYRTVLSVLVAVLPALLARERAPRGLSDLLAVAAECAERCGPPASGPVPGLAAVAARGGTTQVVRQAIRLEAACTPEAA</sequence>
<dbReference type="RefSeq" id="WP_306051518.1">
    <property type="nucleotide sequence ID" value="NZ_CP120997.1"/>
</dbReference>
<keyword evidence="3" id="KW-1185">Reference proteome</keyword>
<evidence type="ECO:0000313" key="3">
    <source>
        <dbReference type="Proteomes" id="UP001239522"/>
    </source>
</evidence>
<accession>A0ABY9HD87</accession>
<protein>
    <submittedName>
        <fullName evidence="2">DUF6493 family protein</fullName>
    </submittedName>
</protein>
<gene>
    <name evidence="2" type="ORF">P8A18_02995</name>
</gene>
<dbReference type="InterPro" id="IPR056726">
    <property type="entry name" value="DUF7824"/>
</dbReference>
<organism evidence="2 3">
    <name type="scientific">Streptomyces castrisilvae</name>
    <dbReference type="NCBI Taxonomy" id="3033811"/>
    <lineage>
        <taxon>Bacteria</taxon>
        <taxon>Bacillati</taxon>
        <taxon>Actinomycetota</taxon>
        <taxon>Actinomycetes</taxon>
        <taxon>Kitasatosporales</taxon>
        <taxon>Streptomycetaceae</taxon>
        <taxon>Streptomyces</taxon>
    </lineage>
</organism>
<reference evidence="2 3" key="1">
    <citation type="submission" date="2023-03" db="EMBL/GenBank/DDBJ databases">
        <title>Isolation and description of six Streptomyces strains from soil environments, able to metabolize different microbial glucans.</title>
        <authorList>
            <person name="Widen T."/>
            <person name="Larsbrink J."/>
        </authorList>
    </citation>
    <scope>NUCLEOTIDE SEQUENCE [LARGE SCALE GENOMIC DNA]</scope>
    <source>
        <strain evidence="2 3">Mut1</strain>
    </source>
</reference>